<feature type="transmembrane region" description="Helical" evidence="5">
    <location>
        <begin position="406"/>
        <end position="429"/>
    </location>
</feature>
<dbReference type="PANTHER" id="PTHR11328:SF24">
    <property type="entry name" value="MAJOR FACILITATOR SUPERFAMILY (MFS) PROFILE DOMAIN-CONTAINING PROTEIN"/>
    <property type="match status" value="1"/>
</dbReference>
<keyword evidence="2 5" id="KW-0812">Transmembrane</keyword>
<dbReference type="InterPro" id="IPR036259">
    <property type="entry name" value="MFS_trans_sf"/>
</dbReference>
<keyword evidence="4 5" id="KW-0472">Membrane</keyword>
<name>A0A9D2EIR5_9MICO</name>
<comment type="caution">
    <text evidence="7">The sequence shown here is derived from an EMBL/GenBank/DDBJ whole genome shotgun (WGS) entry which is preliminary data.</text>
</comment>
<evidence type="ECO:0000313" key="8">
    <source>
        <dbReference type="Proteomes" id="UP000824037"/>
    </source>
</evidence>
<evidence type="ECO:0000259" key="6">
    <source>
        <dbReference type="PROSITE" id="PS50850"/>
    </source>
</evidence>
<accession>A0A9D2EIR5</accession>
<feature type="transmembrane region" description="Helical" evidence="5">
    <location>
        <begin position="269"/>
        <end position="287"/>
    </location>
</feature>
<gene>
    <name evidence="7" type="ORF">H9815_20870</name>
</gene>
<dbReference type="InterPro" id="IPR039672">
    <property type="entry name" value="MFS_2"/>
</dbReference>
<feature type="transmembrane region" description="Helical" evidence="5">
    <location>
        <begin position="178"/>
        <end position="198"/>
    </location>
</feature>
<feature type="transmembrane region" description="Helical" evidence="5">
    <location>
        <begin position="81"/>
        <end position="100"/>
    </location>
</feature>
<feature type="transmembrane region" description="Helical" evidence="5">
    <location>
        <begin position="41"/>
        <end position="60"/>
    </location>
</feature>
<dbReference type="SUPFAM" id="SSF103473">
    <property type="entry name" value="MFS general substrate transporter"/>
    <property type="match status" value="1"/>
</dbReference>
<evidence type="ECO:0000313" key="7">
    <source>
        <dbReference type="EMBL" id="HIZ38238.1"/>
    </source>
</evidence>
<dbReference type="Proteomes" id="UP000824037">
    <property type="component" value="Unassembled WGS sequence"/>
</dbReference>
<dbReference type="EMBL" id="DXBY01000351">
    <property type="protein sequence ID" value="HIZ38238.1"/>
    <property type="molecule type" value="Genomic_DNA"/>
</dbReference>
<dbReference type="GO" id="GO:0008643">
    <property type="term" value="P:carbohydrate transport"/>
    <property type="evidence" value="ECO:0007669"/>
    <property type="project" value="InterPro"/>
</dbReference>
<feature type="transmembrane region" description="Helical" evidence="5">
    <location>
        <begin position="323"/>
        <end position="345"/>
    </location>
</feature>
<evidence type="ECO:0000256" key="5">
    <source>
        <dbReference type="SAM" id="Phobius"/>
    </source>
</evidence>
<feature type="transmembrane region" description="Helical" evidence="5">
    <location>
        <begin position="146"/>
        <end position="166"/>
    </location>
</feature>
<feature type="domain" description="Major facilitator superfamily (MFS) profile" evidence="6">
    <location>
        <begin position="228"/>
        <end position="443"/>
    </location>
</feature>
<dbReference type="PROSITE" id="PS50850">
    <property type="entry name" value="MFS"/>
    <property type="match status" value="1"/>
</dbReference>
<comment type="subcellular location">
    <subcellularLocation>
        <location evidence="1">Cell membrane</location>
        <topology evidence="1">Multi-pass membrane protein</topology>
    </subcellularLocation>
</comment>
<evidence type="ECO:0000256" key="3">
    <source>
        <dbReference type="ARBA" id="ARBA00022989"/>
    </source>
</evidence>
<protein>
    <submittedName>
        <fullName evidence="7">MFS transporter</fullName>
    </submittedName>
</protein>
<sequence>MTAPTSRRVRTSYALGSVGTGGFGTLPGLVLSYYLTDTLGVAAGLASLVVTVPKVWDVLIDPFIGRLADRYAAGHASRLPFMLVGALTLPLTFTAVFASPATGPAAAGWVVATFVLATTSFSLFQVPYIALPADLTNDYHSRTRLLAPRIAVLAVAILLFGAGGPALRDAAGGGPSGYLLMALGCSVVMMLGMLAATAGAGRAARGQVEVAPADDAGTGALRAGWHALRTSAPLRTLLSAFVLQALATGAMLAAAQYVATYTLGDESAVTFLFAALVAPALAVMVPARRLAERIGKQRAFVAATVLFAIASGSLLLMSAGVGLWVYVSVALAGVAYAGMQLYPLAMLPDVIAADRAATGERAGVISGVWTAGETAGLALGPTLALAVLALTGFVSRTGPEVLDQPASAQTGVVLIFSALPALLALASLVPLRRYQLEEKGVAL</sequence>
<dbReference type="InterPro" id="IPR020846">
    <property type="entry name" value="MFS_dom"/>
</dbReference>
<evidence type="ECO:0000256" key="2">
    <source>
        <dbReference type="ARBA" id="ARBA00022692"/>
    </source>
</evidence>
<feature type="transmembrane region" description="Helical" evidence="5">
    <location>
        <begin position="299"/>
        <end position="317"/>
    </location>
</feature>
<evidence type="ECO:0000256" key="4">
    <source>
        <dbReference type="ARBA" id="ARBA00023136"/>
    </source>
</evidence>
<evidence type="ECO:0000256" key="1">
    <source>
        <dbReference type="ARBA" id="ARBA00004651"/>
    </source>
</evidence>
<dbReference type="AlphaFoldDB" id="A0A9D2EIR5"/>
<reference evidence="7" key="2">
    <citation type="submission" date="2021-04" db="EMBL/GenBank/DDBJ databases">
        <authorList>
            <person name="Gilroy R."/>
        </authorList>
    </citation>
    <scope>NUCLEOTIDE SEQUENCE</scope>
    <source>
        <strain evidence="7">ChiGjej4B4-7305</strain>
    </source>
</reference>
<feature type="transmembrane region" description="Helical" evidence="5">
    <location>
        <begin position="106"/>
        <end position="126"/>
    </location>
</feature>
<proteinExistence type="predicted"/>
<dbReference type="Gene3D" id="1.20.1250.20">
    <property type="entry name" value="MFS general substrate transporter like domains"/>
    <property type="match status" value="2"/>
</dbReference>
<dbReference type="GO" id="GO:0005886">
    <property type="term" value="C:plasma membrane"/>
    <property type="evidence" value="ECO:0007669"/>
    <property type="project" value="UniProtKB-SubCell"/>
</dbReference>
<feature type="transmembrane region" description="Helical" evidence="5">
    <location>
        <begin position="375"/>
        <end position="394"/>
    </location>
</feature>
<feature type="transmembrane region" description="Helical" evidence="5">
    <location>
        <begin position="12"/>
        <end position="35"/>
    </location>
</feature>
<dbReference type="Pfam" id="PF13347">
    <property type="entry name" value="MFS_2"/>
    <property type="match status" value="1"/>
</dbReference>
<keyword evidence="3 5" id="KW-1133">Transmembrane helix</keyword>
<reference evidence="7" key="1">
    <citation type="journal article" date="2021" name="PeerJ">
        <title>Extensive microbial diversity within the chicken gut microbiome revealed by metagenomics and culture.</title>
        <authorList>
            <person name="Gilroy R."/>
            <person name="Ravi A."/>
            <person name="Getino M."/>
            <person name="Pursley I."/>
            <person name="Horton D.L."/>
            <person name="Alikhan N.F."/>
            <person name="Baker D."/>
            <person name="Gharbi K."/>
            <person name="Hall N."/>
            <person name="Watson M."/>
            <person name="Adriaenssens E.M."/>
            <person name="Foster-Nyarko E."/>
            <person name="Jarju S."/>
            <person name="Secka A."/>
            <person name="Antonio M."/>
            <person name="Oren A."/>
            <person name="Chaudhuri R.R."/>
            <person name="La Ragione R."/>
            <person name="Hildebrand F."/>
            <person name="Pallen M.J."/>
        </authorList>
    </citation>
    <scope>NUCLEOTIDE SEQUENCE</scope>
    <source>
        <strain evidence="7">ChiGjej4B4-7305</strain>
    </source>
</reference>
<dbReference type="PANTHER" id="PTHR11328">
    <property type="entry name" value="MAJOR FACILITATOR SUPERFAMILY DOMAIN-CONTAINING PROTEIN"/>
    <property type="match status" value="1"/>
</dbReference>
<feature type="transmembrane region" description="Helical" evidence="5">
    <location>
        <begin position="237"/>
        <end position="257"/>
    </location>
</feature>
<organism evidence="7 8">
    <name type="scientific">Candidatus Ruania gallistercoris</name>
    <dbReference type="NCBI Taxonomy" id="2838746"/>
    <lineage>
        <taxon>Bacteria</taxon>
        <taxon>Bacillati</taxon>
        <taxon>Actinomycetota</taxon>
        <taxon>Actinomycetes</taxon>
        <taxon>Micrococcales</taxon>
        <taxon>Ruaniaceae</taxon>
        <taxon>Ruania</taxon>
    </lineage>
</organism>
<dbReference type="GO" id="GO:0015293">
    <property type="term" value="F:symporter activity"/>
    <property type="evidence" value="ECO:0007669"/>
    <property type="project" value="InterPro"/>
</dbReference>